<dbReference type="Proteomes" id="UP000460435">
    <property type="component" value="Unassembled WGS sequence"/>
</dbReference>
<dbReference type="SUPFAM" id="SSF51735">
    <property type="entry name" value="NAD(P)-binding Rossmann-fold domains"/>
    <property type="match status" value="1"/>
</dbReference>
<accession>A0A7K3M5D1</accession>
<comment type="similarity">
    <text evidence="1 3">Belongs to the short-chain dehydrogenases/reductases (SDR) family.</text>
</comment>
<dbReference type="RefSeq" id="WP_162451130.1">
    <property type="nucleotide sequence ID" value="NZ_WLZY01000005.1"/>
</dbReference>
<dbReference type="PRINTS" id="PR00081">
    <property type="entry name" value="GDHRDH"/>
</dbReference>
<keyword evidence="2" id="KW-0560">Oxidoreductase</keyword>
<dbReference type="AlphaFoldDB" id="A0A7K3M5D1"/>
<dbReference type="Gene3D" id="3.40.50.720">
    <property type="entry name" value="NAD(P)-binding Rossmann-like Domain"/>
    <property type="match status" value="1"/>
</dbReference>
<dbReference type="InterPro" id="IPR020904">
    <property type="entry name" value="Sc_DH/Rdtase_CS"/>
</dbReference>
<name>A0A7K3M5D1_9ACTN</name>
<proteinExistence type="inferred from homology"/>
<keyword evidence="6" id="KW-1185">Reference proteome</keyword>
<evidence type="ECO:0000256" key="3">
    <source>
        <dbReference type="RuleBase" id="RU000363"/>
    </source>
</evidence>
<dbReference type="EMBL" id="WLZY01000005">
    <property type="protein sequence ID" value="NDL58420.1"/>
    <property type="molecule type" value="Genomic_DNA"/>
</dbReference>
<evidence type="ECO:0000313" key="5">
    <source>
        <dbReference type="EMBL" id="NDL58420.1"/>
    </source>
</evidence>
<dbReference type="PANTHER" id="PTHR43639:SF1">
    <property type="entry name" value="SHORT-CHAIN DEHYDROGENASE_REDUCTASE FAMILY PROTEIN"/>
    <property type="match status" value="1"/>
</dbReference>
<dbReference type="PROSITE" id="PS00061">
    <property type="entry name" value="ADH_SHORT"/>
    <property type="match status" value="1"/>
</dbReference>
<protein>
    <submittedName>
        <fullName evidence="5">SDR family NAD(P)-dependent oxidoreductase</fullName>
    </submittedName>
</protein>
<feature type="region of interest" description="Disordered" evidence="4">
    <location>
        <begin position="211"/>
        <end position="230"/>
    </location>
</feature>
<dbReference type="InterPro" id="IPR002347">
    <property type="entry name" value="SDR_fam"/>
</dbReference>
<evidence type="ECO:0000256" key="1">
    <source>
        <dbReference type="ARBA" id="ARBA00006484"/>
    </source>
</evidence>
<comment type="caution">
    <text evidence="5">The sequence shown here is derived from an EMBL/GenBank/DDBJ whole genome shotgun (WGS) entry which is preliminary data.</text>
</comment>
<evidence type="ECO:0000256" key="4">
    <source>
        <dbReference type="SAM" id="MobiDB-lite"/>
    </source>
</evidence>
<dbReference type="GO" id="GO:0016491">
    <property type="term" value="F:oxidoreductase activity"/>
    <property type="evidence" value="ECO:0007669"/>
    <property type="project" value="UniProtKB-KW"/>
</dbReference>
<gene>
    <name evidence="5" type="ORF">F7O44_15230</name>
</gene>
<evidence type="ECO:0000256" key="2">
    <source>
        <dbReference type="ARBA" id="ARBA00023002"/>
    </source>
</evidence>
<evidence type="ECO:0000313" key="6">
    <source>
        <dbReference type="Proteomes" id="UP000460435"/>
    </source>
</evidence>
<dbReference type="FunFam" id="3.40.50.720:FF:000084">
    <property type="entry name" value="Short-chain dehydrogenase reductase"/>
    <property type="match status" value="1"/>
</dbReference>
<sequence>MNSTHLNKLSGKIAFVTGGGRGIGAAVAARLAADGADVAITYLNDKDSATAVVDAIRERGGRAVALHVDSSDAAGLVDAVNQAAGELGGLDILINNAALYPVVPMADAGLEELDRTLSANVRGPFIAAQAAAAHMAEGGRIINIGSNVVEYLPFPGHSLYAMSKTALVGMTKGMARDLGPRGITVNLVNPGLKPPRLRPATRALQGTLCRTQSASASTMRAAVRRSHHVD</sequence>
<reference evidence="5 6" key="1">
    <citation type="submission" date="2019-11" db="EMBL/GenBank/DDBJ databases">
        <authorList>
            <person name="Li X.-J."/>
            <person name="Feng X.-M."/>
        </authorList>
    </citation>
    <scope>NUCLEOTIDE SEQUENCE [LARGE SCALE GENOMIC DNA]</scope>
    <source>
        <strain evidence="5 6">XMNu-373</strain>
    </source>
</reference>
<dbReference type="PRINTS" id="PR00080">
    <property type="entry name" value="SDRFAMILY"/>
</dbReference>
<dbReference type="InterPro" id="IPR036291">
    <property type="entry name" value="NAD(P)-bd_dom_sf"/>
</dbReference>
<dbReference type="Pfam" id="PF00106">
    <property type="entry name" value="adh_short"/>
    <property type="match status" value="1"/>
</dbReference>
<dbReference type="PANTHER" id="PTHR43639">
    <property type="entry name" value="OXIDOREDUCTASE, SHORT-CHAIN DEHYDROGENASE/REDUCTASE FAMILY (AFU_ORTHOLOGUE AFUA_5G02870)"/>
    <property type="match status" value="1"/>
</dbReference>
<organism evidence="5 6">
    <name type="scientific">Phytoactinopolyspora mesophila</name>
    <dbReference type="NCBI Taxonomy" id="2650750"/>
    <lineage>
        <taxon>Bacteria</taxon>
        <taxon>Bacillati</taxon>
        <taxon>Actinomycetota</taxon>
        <taxon>Actinomycetes</taxon>
        <taxon>Jiangellales</taxon>
        <taxon>Jiangellaceae</taxon>
        <taxon>Phytoactinopolyspora</taxon>
    </lineage>
</organism>